<evidence type="ECO:0000313" key="3">
    <source>
        <dbReference type="EMBL" id="MST99527.1"/>
    </source>
</evidence>
<keyword evidence="1" id="KW-0472">Membrane</keyword>
<dbReference type="PANTHER" id="PTHR44167:SF18">
    <property type="entry name" value="PROTEIN KINASE DOMAIN-CONTAINING PROTEIN"/>
    <property type="match status" value="1"/>
</dbReference>
<evidence type="ECO:0000259" key="2">
    <source>
        <dbReference type="PROSITE" id="PS50011"/>
    </source>
</evidence>
<dbReference type="CDD" id="cd14014">
    <property type="entry name" value="STKc_PknB_like"/>
    <property type="match status" value="1"/>
</dbReference>
<dbReference type="PROSITE" id="PS00108">
    <property type="entry name" value="PROTEIN_KINASE_ST"/>
    <property type="match status" value="1"/>
</dbReference>
<evidence type="ECO:0000313" key="4">
    <source>
        <dbReference type="Proteomes" id="UP000435649"/>
    </source>
</evidence>
<evidence type="ECO:0000256" key="1">
    <source>
        <dbReference type="SAM" id="Phobius"/>
    </source>
</evidence>
<dbReference type="Pfam" id="PF00069">
    <property type="entry name" value="Pkinase"/>
    <property type="match status" value="1"/>
</dbReference>
<dbReference type="GO" id="GO:0004674">
    <property type="term" value="F:protein serine/threonine kinase activity"/>
    <property type="evidence" value="ECO:0007669"/>
    <property type="project" value="TreeGrafter"/>
</dbReference>
<dbReference type="InterPro" id="IPR000719">
    <property type="entry name" value="Prot_kinase_dom"/>
</dbReference>
<comment type="caution">
    <text evidence="3">The sequence shown here is derived from an EMBL/GenBank/DDBJ whole genome shotgun (WGS) entry which is preliminary data.</text>
</comment>
<accession>A0A844G6Q0</accession>
<reference evidence="3 4" key="1">
    <citation type="submission" date="2019-08" db="EMBL/GenBank/DDBJ databases">
        <title>In-depth cultivation of the pig gut microbiome towards novel bacterial diversity and tailored functional studies.</title>
        <authorList>
            <person name="Wylensek D."/>
            <person name="Hitch T.C.A."/>
            <person name="Clavel T."/>
        </authorList>
    </citation>
    <scope>NUCLEOTIDE SEQUENCE [LARGE SCALE GENOMIC DNA]</scope>
    <source>
        <strain evidence="3 4">BBE-744-WT-12</strain>
    </source>
</reference>
<keyword evidence="1" id="KW-0812">Transmembrane</keyword>
<dbReference type="AlphaFoldDB" id="A0A844G6Q0"/>
<keyword evidence="3" id="KW-0418">Kinase</keyword>
<keyword evidence="1" id="KW-1133">Transmembrane helix</keyword>
<dbReference type="RefSeq" id="WP_154420703.1">
    <property type="nucleotide sequence ID" value="NZ_VUNS01000040.1"/>
</dbReference>
<dbReference type="PROSITE" id="PS50011">
    <property type="entry name" value="PROTEIN_KINASE_DOM"/>
    <property type="match status" value="1"/>
</dbReference>
<feature type="domain" description="Protein kinase" evidence="2">
    <location>
        <begin position="11"/>
        <end position="257"/>
    </location>
</feature>
<dbReference type="GO" id="GO:0005737">
    <property type="term" value="C:cytoplasm"/>
    <property type="evidence" value="ECO:0007669"/>
    <property type="project" value="TreeGrafter"/>
</dbReference>
<keyword evidence="3" id="KW-0808">Transferase</keyword>
<proteinExistence type="predicted"/>
<dbReference type="InterPro" id="IPR011009">
    <property type="entry name" value="Kinase-like_dom_sf"/>
</dbReference>
<organism evidence="3 4">
    <name type="scientific">Victivallis lenta</name>
    <dbReference type="NCBI Taxonomy" id="2606640"/>
    <lineage>
        <taxon>Bacteria</taxon>
        <taxon>Pseudomonadati</taxon>
        <taxon>Lentisphaerota</taxon>
        <taxon>Lentisphaeria</taxon>
        <taxon>Victivallales</taxon>
        <taxon>Victivallaceae</taxon>
        <taxon>Victivallis</taxon>
    </lineage>
</organism>
<dbReference type="EMBL" id="VUNS01000040">
    <property type="protein sequence ID" value="MST99527.1"/>
    <property type="molecule type" value="Genomic_DNA"/>
</dbReference>
<protein>
    <submittedName>
        <fullName evidence="3">Protein kinase</fullName>
    </submittedName>
</protein>
<dbReference type="SUPFAM" id="SSF56112">
    <property type="entry name" value="Protein kinase-like (PK-like)"/>
    <property type="match status" value="1"/>
</dbReference>
<gene>
    <name evidence="3" type="ORF">FYJ85_21090</name>
</gene>
<feature type="transmembrane region" description="Helical" evidence="1">
    <location>
        <begin position="280"/>
        <end position="298"/>
    </location>
</feature>
<dbReference type="Proteomes" id="UP000435649">
    <property type="component" value="Unassembled WGS sequence"/>
</dbReference>
<dbReference type="InterPro" id="IPR008271">
    <property type="entry name" value="Ser/Thr_kinase_AS"/>
</dbReference>
<dbReference type="Gene3D" id="1.10.510.10">
    <property type="entry name" value="Transferase(Phosphotransferase) domain 1"/>
    <property type="match status" value="1"/>
</dbReference>
<sequence length="592" mass="66779">MLNTDVQFHNLTLVRRCGSGAYGEVWLCRDITGKILALKLIQKTKQNAELKSVVALRLTLPEHPNVLSIHHVAMDEDFLWYTMDAADNLSTEDSYIPDTLENRIRQHRQLDITVIMRELIAGLAALHAVGMVHRDIKPANILFIHGRAVLGDVGMVTADTSSMSLAGTLGFIPPEIRDGTSSPGTVGKAGDVYALGMVLYCMITGNAPEEFPALPTNLPHTPQIRRLNHLACRACERSASTRLTSLDAFSRELDSIIAREQTPITLRERLVAHKRTTAKLLLWMAAAIVLIVSGVIFGPRFRGTTSAPAVSATVEQPSVPSTPVPAATVTTTLPEAEYEVVFVPDFAQVPETEEEPSLLPPPKPVIVKKGEKPRPEKIERHYETWRLPAVTKNTNPLTARILSLRKLASELTCTPEERKRLEKREQLDAFEKFDSVASFYYMAFAMNDLLRKKEEMIGDSGIRFEPQPSLRKVESAALKRLKADLLVFDDSDKLFQDYILIAKLPPMPKRTEEEWKKFLLSPEGYALYPHSWLQVNICNREIECRICENANVMQWDFFLEREQETYWLSFVAKQERFFGERAETFKKLVVAL</sequence>
<dbReference type="PANTHER" id="PTHR44167">
    <property type="entry name" value="OVARIAN-SPECIFIC SERINE/THREONINE-PROTEIN KINASE LOK-RELATED"/>
    <property type="match status" value="1"/>
</dbReference>
<dbReference type="GO" id="GO:0005524">
    <property type="term" value="F:ATP binding"/>
    <property type="evidence" value="ECO:0007669"/>
    <property type="project" value="InterPro"/>
</dbReference>
<dbReference type="SMART" id="SM00220">
    <property type="entry name" value="S_TKc"/>
    <property type="match status" value="1"/>
</dbReference>
<name>A0A844G6Q0_9BACT</name>
<keyword evidence="4" id="KW-1185">Reference proteome</keyword>